<evidence type="ECO:0000256" key="2">
    <source>
        <dbReference type="ARBA" id="ARBA00004613"/>
    </source>
</evidence>
<name>A0AAY3ZZ33_9TELE</name>
<evidence type="ECO:0000256" key="5">
    <source>
        <dbReference type="ARBA" id="ARBA00022729"/>
    </source>
</evidence>
<evidence type="ECO:0000313" key="12">
    <source>
        <dbReference type="Proteomes" id="UP000694580"/>
    </source>
</evidence>
<keyword evidence="7" id="KW-1015">Disulfide bond</keyword>
<dbReference type="Pfam" id="PF00092">
    <property type="entry name" value="VWA"/>
    <property type="match status" value="2"/>
</dbReference>
<comment type="subcellular location">
    <subcellularLocation>
        <location evidence="2">Secreted</location>
    </subcellularLocation>
</comment>
<dbReference type="PANTHER" id="PTHR24020">
    <property type="entry name" value="COLLAGEN ALPHA"/>
    <property type="match status" value="1"/>
</dbReference>
<dbReference type="PANTHER" id="PTHR24020:SF20">
    <property type="entry name" value="PH DOMAIN-CONTAINING PROTEIN"/>
    <property type="match status" value="1"/>
</dbReference>
<dbReference type="AlphaFoldDB" id="A0AAY3ZZ33"/>
<evidence type="ECO:0000259" key="10">
    <source>
        <dbReference type="PROSITE" id="PS50820"/>
    </source>
</evidence>
<accession>A0AAY3ZZ33</accession>
<feature type="domain" description="VWFA" evidence="9">
    <location>
        <begin position="336"/>
        <end position="507"/>
    </location>
</feature>
<keyword evidence="8" id="KW-0325">Glycoprotein</keyword>
<protein>
    <recommendedName>
        <fullName evidence="3">Cochlin</fullName>
    </recommendedName>
</protein>
<reference evidence="11" key="3">
    <citation type="submission" date="2025-09" db="UniProtKB">
        <authorList>
            <consortium name="Ensembl"/>
        </authorList>
    </citation>
    <scope>IDENTIFICATION</scope>
</reference>
<evidence type="ECO:0000256" key="7">
    <source>
        <dbReference type="ARBA" id="ARBA00023157"/>
    </source>
</evidence>
<feature type="domain" description="LCCL" evidence="10">
    <location>
        <begin position="4"/>
        <end position="97"/>
    </location>
</feature>
<dbReference type="FunFam" id="3.40.50.410:FF:000009">
    <property type="entry name" value="Putative vitrin"/>
    <property type="match status" value="1"/>
</dbReference>
<dbReference type="Gene3D" id="3.40.50.410">
    <property type="entry name" value="von Willebrand factor, type A domain"/>
    <property type="match status" value="2"/>
</dbReference>
<dbReference type="PRINTS" id="PR00453">
    <property type="entry name" value="VWFADOMAIN"/>
</dbReference>
<keyword evidence="5" id="KW-0732">Signal</keyword>
<proteinExistence type="predicted"/>
<dbReference type="InterPro" id="IPR002035">
    <property type="entry name" value="VWF_A"/>
</dbReference>
<dbReference type="Proteomes" id="UP000694580">
    <property type="component" value="Chromosome 1"/>
</dbReference>
<sequence length="519" mass="56377">ESSVPVPVTCATRGADLVETRQLLLCPAHCAQYRPSVFGTGVYAAVSSVCGAAMHRGVIGESGGTLMVHKLPGRTNYLSSTSNGVQSQPLARWTASFTVTKWVSPPQEVSSHTSTAAPPSTSKLGETVPDCQVDVALLLDSSHNIGQRRFNLQKSFASKLALMLRVGEHGPHVGVVQASDMPRTEFYLTNYTQPKDVVFAIKEIAFMGGNTNTGKAITHTVETFFSPELGVRRGHPRIIVAIVDGWPSDSLDEAAVLARESGINVFIVSVAKPSPEELNMVKDPDFFKKAVCKDNGFFSFTMPSWFTTTKFVKPLGQKLCTIDQMLCSRTCYNAVNLGFLIDGSSSVGEANFRTVLEFVASVARSFDVSDVGARVGAVQFTYDQRLEFGLNDHTTKEQALQALRRIPYMSGGTATGDAITYAVRNLFQKRRPGSAGRNFLVVVTDGQSYDDVRGPARAAHKEGITVFSVGVAWAPLDDLRSMASEPKESHTFFTREFSGLANFQQTLVRAICRDFTDAN</sequence>
<dbReference type="FunFam" id="2.170.130.20:FF:000001">
    <property type="entry name" value="Cysteine-rich secretory protein LCCL domain-containing 1"/>
    <property type="match status" value="1"/>
</dbReference>
<gene>
    <name evidence="11" type="primary">COCH</name>
</gene>
<dbReference type="FunFam" id="3.40.50.410:FF:000029">
    <property type="entry name" value="Cochlin"/>
    <property type="match status" value="1"/>
</dbReference>
<dbReference type="InterPro" id="IPR004043">
    <property type="entry name" value="LCCL"/>
</dbReference>
<evidence type="ECO:0000256" key="1">
    <source>
        <dbReference type="ARBA" id="ARBA00003388"/>
    </source>
</evidence>
<keyword evidence="4" id="KW-0964">Secreted</keyword>
<evidence type="ECO:0000259" key="9">
    <source>
        <dbReference type="PROSITE" id="PS50234"/>
    </source>
</evidence>
<dbReference type="SMART" id="SM00327">
    <property type="entry name" value="VWA"/>
    <property type="match status" value="2"/>
</dbReference>
<reference evidence="11" key="2">
    <citation type="submission" date="2025-08" db="UniProtKB">
        <authorList>
            <consortium name="Ensembl"/>
        </authorList>
    </citation>
    <scope>IDENTIFICATION</scope>
</reference>
<organism evidence="11 12">
    <name type="scientific">Denticeps clupeoides</name>
    <name type="common">denticle herring</name>
    <dbReference type="NCBI Taxonomy" id="299321"/>
    <lineage>
        <taxon>Eukaryota</taxon>
        <taxon>Metazoa</taxon>
        <taxon>Chordata</taxon>
        <taxon>Craniata</taxon>
        <taxon>Vertebrata</taxon>
        <taxon>Euteleostomi</taxon>
        <taxon>Actinopterygii</taxon>
        <taxon>Neopterygii</taxon>
        <taxon>Teleostei</taxon>
        <taxon>Clupei</taxon>
        <taxon>Clupeiformes</taxon>
        <taxon>Denticipitoidei</taxon>
        <taxon>Denticipitidae</taxon>
        <taxon>Denticeps</taxon>
    </lineage>
</organism>
<dbReference type="Pfam" id="PF03815">
    <property type="entry name" value="LCCL"/>
    <property type="match status" value="1"/>
</dbReference>
<dbReference type="CDD" id="cd01472">
    <property type="entry name" value="vWA_collagen"/>
    <property type="match status" value="1"/>
</dbReference>
<dbReference type="Gene3D" id="2.170.130.20">
    <property type="entry name" value="LCCL-like domain"/>
    <property type="match status" value="1"/>
</dbReference>
<reference evidence="11 12" key="1">
    <citation type="submission" date="2020-06" db="EMBL/GenBank/DDBJ databases">
        <authorList>
            <consortium name="Wellcome Sanger Institute Data Sharing"/>
        </authorList>
    </citation>
    <scope>NUCLEOTIDE SEQUENCE [LARGE SCALE GENOMIC DNA]</scope>
</reference>
<feature type="domain" description="VWFA" evidence="9">
    <location>
        <begin position="134"/>
        <end position="315"/>
    </location>
</feature>
<evidence type="ECO:0000256" key="6">
    <source>
        <dbReference type="ARBA" id="ARBA00022737"/>
    </source>
</evidence>
<evidence type="ECO:0000256" key="8">
    <source>
        <dbReference type="ARBA" id="ARBA00023180"/>
    </source>
</evidence>
<dbReference type="GO" id="GO:0005576">
    <property type="term" value="C:extracellular region"/>
    <property type="evidence" value="ECO:0007669"/>
    <property type="project" value="UniProtKB-SubCell"/>
</dbReference>
<dbReference type="Ensembl" id="ENSDCDT00010002468.1">
    <property type="protein sequence ID" value="ENSDCDP00010002373.1"/>
    <property type="gene ID" value="ENSDCDG00010001158.1"/>
</dbReference>
<keyword evidence="12" id="KW-1185">Reference proteome</keyword>
<dbReference type="GO" id="GO:0007605">
    <property type="term" value="P:sensory perception of sound"/>
    <property type="evidence" value="ECO:0007669"/>
    <property type="project" value="UniProtKB-ARBA"/>
</dbReference>
<dbReference type="SUPFAM" id="SSF69848">
    <property type="entry name" value="LCCL domain"/>
    <property type="match status" value="1"/>
</dbReference>
<dbReference type="PROSITE" id="PS50820">
    <property type="entry name" value="LCCL"/>
    <property type="match status" value="1"/>
</dbReference>
<dbReference type="SUPFAM" id="SSF53300">
    <property type="entry name" value="vWA-like"/>
    <property type="match status" value="2"/>
</dbReference>
<dbReference type="InterPro" id="IPR036465">
    <property type="entry name" value="vWFA_dom_sf"/>
</dbReference>
<comment type="function">
    <text evidence="1">Plays a role in the control of cell shape and motility in the trabecular meshwork.</text>
</comment>
<dbReference type="PROSITE" id="PS50234">
    <property type="entry name" value="VWFA"/>
    <property type="match status" value="2"/>
</dbReference>
<evidence type="ECO:0000256" key="4">
    <source>
        <dbReference type="ARBA" id="ARBA00022525"/>
    </source>
</evidence>
<dbReference type="InterPro" id="IPR036609">
    <property type="entry name" value="LCCL_sf"/>
</dbReference>
<dbReference type="InterPro" id="IPR050525">
    <property type="entry name" value="ECM_Assembly_Org"/>
</dbReference>
<evidence type="ECO:0000313" key="11">
    <source>
        <dbReference type="Ensembl" id="ENSDCDP00010002373.1"/>
    </source>
</evidence>
<keyword evidence="6" id="KW-0677">Repeat</keyword>
<evidence type="ECO:0000256" key="3">
    <source>
        <dbReference type="ARBA" id="ARBA00013828"/>
    </source>
</evidence>
<dbReference type="GeneTree" id="ENSGT00940000159386"/>
<dbReference type="SMART" id="SM00603">
    <property type="entry name" value="LCCL"/>
    <property type="match status" value="1"/>
</dbReference>